<reference evidence="1" key="1">
    <citation type="submission" date="2023-07" db="EMBL/GenBank/DDBJ databases">
        <title>Chromosome-level genome assembly of Artemia franciscana.</title>
        <authorList>
            <person name="Jo E."/>
        </authorList>
    </citation>
    <scope>NUCLEOTIDE SEQUENCE</scope>
    <source>
        <tissue evidence="1">Whole body</tissue>
    </source>
</reference>
<name>A0AA88I2Y8_ARTSF</name>
<evidence type="ECO:0000313" key="1">
    <source>
        <dbReference type="EMBL" id="KAK2717241.1"/>
    </source>
</evidence>
<evidence type="ECO:0000313" key="2">
    <source>
        <dbReference type="Proteomes" id="UP001187531"/>
    </source>
</evidence>
<dbReference type="Proteomes" id="UP001187531">
    <property type="component" value="Unassembled WGS sequence"/>
</dbReference>
<accession>A0AA88I2Y8</accession>
<dbReference type="EMBL" id="JAVRJZ010000011">
    <property type="protein sequence ID" value="KAK2717241.1"/>
    <property type="molecule type" value="Genomic_DNA"/>
</dbReference>
<protein>
    <submittedName>
        <fullName evidence="1">Uncharacterized protein</fullName>
    </submittedName>
</protein>
<organism evidence="1 2">
    <name type="scientific">Artemia franciscana</name>
    <name type="common">Brine shrimp</name>
    <name type="synonym">Artemia sanfranciscana</name>
    <dbReference type="NCBI Taxonomy" id="6661"/>
    <lineage>
        <taxon>Eukaryota</taxon>
        <taxon>Metazoa</taxon>
        <taxon>Ecdysozoa</taxon>
        <taxon>Arthropoda</taxon>
        <taxon>Crustacea</taxon>
        <taxon>Branchiopoda</taxon>
        <taxon>Anostraca</taxon>
        <taxon>Artemiidae</taxon>
        <taxon>Artemia</taxon>
    </lineage>
</organism>
<keyword evidence="2" id="KW-1185">Reference proteome</keyword>
<comment type="caution">
    <text evidence="1">The sequence shown here is derived from an EMBL/GenBank/DDBJ whole genome shotgun (WGS) entry which is preliminary data.</text>
</comment>
<sequence>MSPEEINIDALVDKSTKNFIQTVETIIGRHNCSEKLWITNEIIQLCKDKRAVTNRQDPENRDTYKHIKRLKEKKIKCALIAYIYNKYDQCELGFQKGNTHAVYKRKRELSRCKTTLTDIILHKDGTPINDVIGIRER</sequence>
<dbReference type="AlphaFoldDB" id="A0AA88I2Y8"/>
<proteinExistence type="predicted"/>
<gene>
    <name evidence="1" type="ORF">QYM36_007384</name>
</gene>